<feature type="transmembrane region" description="Helical" evidence="1">
    <location>
        <begin position="55"/>
        <end position="78"/>
    </location>
</feature>
<dbReference type="EMBL" id="CP018258">
    <property type="protein sequence ID" value="APV44504.1"/>
    <property type="molecule type" value="Genomic_DNA"/>
</dbReference>
<gene>
    <name evidence="2" type="ORF">Dform_01171</name>
</gene>
<dbReference type="KEGG" id="dfo:Dform_01171"/>
<feature type="transmembrane region" description="Helical" evidence="1">
    <location>
        <begin position="12"/>
        <end position="34"/>
    </location>
</feature>
<accession>A0A1P8F7Q5</accession>
<keyword evidence="1" id="KW-0472">Membrane</keyword>
<keyword evidence="1" id="KW-0812">Transmembrane</keyword>
<name>A0A1P8F7Q5_9CHLR</name>
<protein>
    <submittedName>
        <fullName evidence="2">Uncharacterized protein</fullName>
    </submittedName>
</protein>
<proteinExistence type="predicted"/>
<keyword evidence="1" id="KW-1133">Transmembrane helix</keyword>
<evidence type="ECO:0000313" key="3">
    <source>
        <dbReference type="Proteomes" id="UP000185934"/>
    </source>
</evidence>
<dbReference type="STRING" id="1839801.Dform_01171"/>
<reference evidence="3" key="1">
    <citation type="submission" date="2016-11" db="EMBL/GenBank/DDBJ databases">
        <title>Dehalogenimonas formicexedens sp. nov., a chlorinated alkane respiring bacterium isolated from contaminated groundwater.</title>
        <authorList>
            <person name="Key T.A."/>
            <person name="Bowman K.S."/>
            <person name="Lee I."/>
            <person name="Chun J."/>
            <person name="Albuquerque L."/>
            <person name="da Costa M.S."/>
            <person name="Rainey F.A."/>
            <person name="Moe W.M."/>
        </authorList>
    </citation>
    <scope>NUCLEOTIDE SEQUENCE [LARGE SCALE GENOMIC DNA]</scope>
    <source>
        <strain evidence="3">NSZ-14</strain>
    </source>
</reference>
<evidence type="ECO:0000256" key="1">
    <source>
        <dbReference type="SAM" id="Phobius"/>
    </source>
</evidence>
<organism evidence="2 3">
    <name type="scientific">Dehalogenimonas formicexedens</name>
    <dbReference type="NCBI Taxonomy" id="1839801"/>
    <lineage>
        <taxon>Bacteria</taxon>
        <taxon>Bacillati</taxon>
        <taxon>Chloroflexota</taxon>
        <taxon>Dehalococcoidia</taxon>
        <taxon>Dehalococcoidales</taxon>
        <taxon>Dehalococcoidaceae</taxon>
        <taxon>Dehalogenimonas</taxon>
    </lineage>
</organism>
<keyword evidence="3" id="KW-1185">Reference proteome</keyword>
<dbReference type="AlphaFoldDB" id="A0A1P8F7Q5"/>
<dbReference type="Proteomes" id="UP000185934">
    <property type="component" value="Chromosome"/>
</dbReference>
<sequence>MIIGSVALTIRIIFWLGILNAVTGALLLFSCRCVPAMRIFKGLMLHPWYKTFFKYHCYLWWVFWTSVVIHATLALRVYGINY</sequence>
<dbReference type="RefSeq" id="WP_076004179.1">
    <property type="nucleotide sequence ID" value="NZ_CP018258.1"/>
</dbReference>
<evidence type="ECO:0000313" key="2">
    <source>
        <dbReference type="EMBL" id="APV44504.1"/>
    </source>
</evidence>